<evidence type="ECO:0000313" key="3">
    <source>
        <dbReference type="Proteomes" id="UP000199187"/>
    </source>
</evidence>
<keyword evidence="1" id="KW-1133">Transmembrane helix</keyword>
<dbReference type="OrthoDB" id="6631106at2"/>
<accession>A0A1I7D4D0</accession>
<evidence type="ECO:0000256" key="1">
    <source>
        <dbReference type="SAM" id="Phobius"/>
    </source>
</evidence>
<keyword evidence="1" id="KW-0472">Membrane</keyword>
<keyword evidence="1" id="KW-0812">Transmembrane</keyword>
<reference evidence="3" key="1">
    <citation type="submission" date="2016-10" db="EMBL/GenBank/DDBJ databases">
        <authorList>
            <person name="Varghese N."/>
            <person name="Submissions S."/>
        </authorList>
    </citation>
    <scope>NUCLEOTIDE SEQUENCE [LARGE SCALE GENOMIC DNA]</scope>
    <source>
        <strain evidence="3">Ah-143</strain>
    </source>
</reference>
<proteinExistence type="predicted"/>
<gene>
    <name evidence="2" type="ORF">SAMN05192562_104387</name>
</gene>
<feature type="transmembrane region" description="Helical" evidence="1">
    <location>
        <begin position="44"/>
        <end position="63"/>
    </location>
</feature>
<organism evidence="2 3">
    <name type="scientific">Kosakonia arachidis</name>
    <dbReference type="NCBI Taxonomy" id="551989"/>
    <lineage>
        <taxon>Bacteria</taxon>
        <taxon>Pseudomonadati</taxon>
        <taxon>Pseudomonadota</taxon>
        <taxon>Gammaproteobacteria</taxon>
        <taxon>Enterobacterales</taxon>
        <taxon>Enterobacteriaceae</taxon>
        <taxon>Kosakonia</taxon>
    </lineage>
</organism>
<dbReference type="EMBL" id="FPAU01000004">
    <property type="protein sequence ID" value="SFU06457.1"/>
    <property type="molecule type" value="Genomic_DNA"/>
</dbReference>
<feature type="transmembrane region" description="Helical" evidence="1">
    <location>
        <begin position="106"/>
        <end position="125"/>
    </location>
</feature>
<feature type="transmembrane region" description="Helical" evidence="1">
    <location>
        <begin position="12"/>
        <end position="32"/>
    </location>
</feature>
<evidence type="ECO:0008006" key="4">
    <source>
        <dbReference type="Google" id="ProtNLM"/>
    </source>
</evidence>
<dbReference type="Proteomes" id="UP000199187">
    <property type="component" value="Unassembled WGS sequence"/>
</dbReference>
<name>A0A1I7D4D0_9ENTR</name>
<keyword evidence="3" id="KW-1185">Reference proteome</keyword>
<sequence>MKYLRKLTVEKISSLMIFSVWLWGMFYVWLILMHNVEEKVGATLLSSPFIYAALSVSLILFLLQEKAGVLKELAIVTFSLVIIFLHLILIFNILLLRFPDIYDFSFYYECFLIVFLGVTPMYLLLRII</sequence>
<dbReference type="RefSeq" id="WP_090123468.1">
    <property type="nucleotide sequence ID" value="NZ_CP045300.1"/>
</dbReference>
<evidence type="ECO:0000313" key="2">
    <source>
        <dbReference type="EMBL" id="SFU06457.1"/>
    </source>
</evidence>
<protein>
    <recommendedName>
        <fullName evidence="4">Transporter</fullName>
    </recommendedName>
</protein>
<feature type="transmembrane region" description="Helical" evidence="1">
    <location>
        <begin position="75"/>
        <end position="94"/>
    </location>
</feature>
<dbReference type="AlphaFoldDB" id="A0A1I7D4D0"/>